<dbReference type="EMBL" id="CP059851">
    <property type="protein sequence ID" value="QMW22862.1"/>
    <property type="molecule type" value="Genomic_DNA"/>
</dbReference>
<dbReference type="PANTHER" id="PTHR34388">
    <property type="entry name" value="DNA POLYMERASE III SUBUNIT DELTA"/>
    <property type="match status" value="1"/>
</dbReference>
<proteinExistence type="inferred from homology"/>
<evidence type="ECO:0000313" key="9">
    <source>
        <dbReference type="Proteomes" id="UP000515292"/>
    </source>
</evidence>
<dbReference type="InterPro" id="IPR005790">
    <property type="entry name" value="DNA_polIII_delta"/>
</dbReference>
<keyword evidence="5" id="KW-0239">DNA-directed DNA polymerase</keyword>
<dbReference type="Gene3D" id="1.10.8.60">
    <property type="match status" value="1"/>
</dbReference>
<keyword evidence="9" id="KW-1185">Reference proteome</keyword>
<reference evidence="8 9" key="1">
    <citation type="submission" date="2020-07" db="EMBL/GenBank/DDBJ databases">
        <title>Complete genome sequence for Sandaracinobacter sp. M6.</title>
        <authorList>
            <person name="Tang Y."/>
            <person name="Liu Q."/>
            <person name="Guo Z."/>
            <person name="Lei P."/>
            <person name="Huang B."/>
        </authorList>
    </citation>
    <scope>NUCLEOTIDE SEQUENCE [LARGE SCALE GENOMIC DNA]</scope>
    <source>
        <strain evidence="8 9">M6</strain>
    </source>
</reference>
<gene>
    <name evidence="8" type="primary">holA</name>
    <name evidence="8" type="ORF">H3309_16460</name>
</gene>
<comment type="similarity">
    <text evidence="6">Belongs to the DNA polymerase HolA subunit family.</text>
</comment>
<name>A0A7G5IHM0_9SPHN</name>
<evidence type="ECO:0000256" key="5">
    <source>
        <dbReference type="ARBA" id="ARBA00022932"/>
    </source>
</evidence>
<dbReference type="PANTHER" id="PTHR34388:SF1">
    <property type="entry name" value="DNA POLYMERASE III SUBUNIT DELTA"/>
    <property type="match status" value="1"/>
</dbReference>
<dbReference type="NCBIfam" id="TIGR01128">
    <property type="entry name" value="holA"/>
    <property type="match status" value="1"/>
</dbReference>
<dbReference type="EC" id="2.7.7.7" evidence="1"/>
<dbReference type="GO" id="GO:0009360">
    <property type="term" value="C:DNA polymerase III complex"/>
    <property type="evidence" value="ECO:0007669"/>
    <property type="project" value="TreeGrafter"/>
</dbReference>
<dbReference type="Gene3D" id="1.20.272.10">
    <property type="match status" value="1"/>
</dbReference>
<keyword evidence="3 8" id="KW-0548">Nucleotidyltransferase</keyword>
<evidence type="ECO:0000256" key="2">
    <source>
        <dbReference type="ARBA" id="ARBA00022679"/>
    </source>
</evidence>
<dbReference type="SUPFAM" id="SSF48019">
    <property type="entry name" value="post-AAA+ oligomerization domain-like"/>
    <property type="match status" value="1"/>
</dbReference>
<protein>
    <recommendedName>
        <fullName evidence="1">DNA-directed DNA polymerase</fullName>
        <ecNumber evidence="1">2.7.7.7</ecNumber>
    </recommendedName>
</protein>
<dbReference type="Gene3D" id="3.40.50.300">
    <property type="entry name" value="P-loop containing nucleotide triphosphate hydrolases"/>
    <property type="match status" value="1"/>
</dbReference>
<comment type="catalytic activity">
    <reaction evidence="7">
        <text>DNA(n) + a 2'-deoxyribonucleoside 5'-triphosphate = DNA(n+1) + diphosphate</text>
        <dbReference type="Rhea" id="RHEA:22508"/>
        <dbReference type="Rhea" id="RHEA-COMP:17339"/>
        <dbReference type="Rhea" id="RHEA-COMP:17340"/>
        <dbReference type="ChEBI" id="CHEBI:33019"/>
        <dbReference type="ChEBI" id="CHEBI:61560"/>
        <dbReference type="ChEBI" id="CHEBI:173112"/>
        <dbReference type="EC" id="2.7.7.7"/>
    </reaction>
</comment>
<keyword evidence="4" id="KW-0235">DNA replication</keyword>
<dbReference type="GO" id="GO:0003677">
    <property type="term" value="F:DNA binding"/>
    <property type="evidence" value="ECO:0007669"/>
    <property type="project" value="InterPro"/>
</dbReference>
<evidence type="ECO:0000256" key="3">
    <source>
        <dbReference type="ARBA" id="ARBA00022695"/>
    </source>
</evidence>
<evidence type="ECO:0000256" key="1">
    <source>
        <dbReference type="ARBA" id="ARBA00012417"/>
    </source>
</evidence>
<evidence type="ECO:0000256" key="7">
    <source>
        <dbReference type="ARBA" id="ARBA00049244"/>
    </source>
</evidence>
<evidence type="ECO:0000256" key="4">
    <source>
        <dbReference type="ARBA" id="ARBA00022705"/>
    </source>
</evidence>
<keyword evidence="2 8" id="KW-0808">Transferase</keyword>
<dbReference type="KEGG" id="sand:H3309_16460"/>
<evidence type="ECO:0000313" key="8">
    <source>
        <dbReference type="EMBL" id="QMW22862.1"/>
    </source>
</evidence>
<dbReference type="InterPro" id="IPR027417">
    <property type="entry name" value="P-loop_NTPase"/>
</dbReference>
<accession>A0A7G5IHM0</accession>
<dbReference type="InterPro" id="IPR008921">
    <property type="entry name" value="DNA_pol3_clamp-load_cplx_C"/>
</dbReference>
<sequence length="341" mass="35664">MKAAKDGFPQLLAAWPPTLRLALFHGEDESASRDMAAQLAAKLADPGDPLSITELSPAQLAEDPARLADEAAAISMFGGARVIRVTGAADAITQAVELLLAAPAAGNPVLLIAGDLSKASKLKAAAEAHGHALAFQNYALNADQSGRLAGDRARDLGLKLSRPALRQLIAATNGDRGLIAQELEKFALWLDASPEAPKALEPDHLAALGADSGEAEIDAFVNALLDGDTAAVDRQLTLFAADGTSAIPVLRAMARKLMQLAELRAAMDGGRSAQAAVDAARPPVFWKDKDRTAAQLQRWRTPALAAALDRMLTLERAIKAPQSPGDILAWQGLLGLAARGR</sequence>
<dbReference type="RefSeq" id="WP_182296162.1">
    <property type="nucleotide sequence ID" value="NZ_CP059851.1"/>
</dbReference>
<dbReference type="GO" id="GO:0003887">
    <property type="term" value="F:DNA-directed DNA polymerase activity"/>
    <property type="evidence" value="ECO:0007669"/>
    <property type="project" value="UniProtKB-KW"/>
</dbReference>
<dbReference type="AlphaFoldDB" id="A0A7G5IHM0"/>
<dbReference type="Proteomes" id="UP000515292">
    <property type="component" value="Chromosome"/>
</dbReference>
<organism evidence="8 9">
    <name type="scientific">Sandaracinobacteroides saxicola</name>
    <dbReference type="NCBI Taxonomy" id="2759707"/>
    <lineage>
        <taxon>Bacteria</taxon>
        <taxon>Pseudomonadati</taxon>
        <taxon>Pseudomonadota</taxon>
        <taxon>Alphaproteobacteria</taxon>
        <taxon>Sphingomonadales</taxon>
        <taxon>Sphingosinicellaceae</taxon>
        <taxon>Sandaracinobacteroides</taxon>
    </lineage>
</organism>
<evidence type="ECO:0000256" key="6">
    <source>
        <dbReference type="ARBA" id="ARBA00034754"/>
    </source>
</evidence>
<dbReference type="GO" id="GO:0006261">
    <property type="term" value="P:DNA-templated DNA replication"/>
    <property type="evidence" value="ECO:0007669"/>
    <property type="project" value="TreeGrafter"/>
</dbReference>